<dbReference type="EMBL" id="JANPWB010000010">
    <property type="protein sequence ID" value="KAJ1144146.1"/>
    <property type="molecule type" value="Genomic_DNA"/>
</dbReference>
<keyword evidence="3" id="KW-1185">Reference proteome</keyword>
<organism evidence="2 3">
    <name type="scientific">Pleurodeles waltl</name>
    <name type="common">Iberian ribbed newt</name>
    <dbReference type="NCBI Taxonomy" id="8319"/>
    <lineage>
        <taxon>Eukaryota</taxon>
        <taxon>Metazoa</taxon>
        <taxon>Chordata</taxon>
        <taxon>Craniata</taxon>
        <taxon>Vertebrata</taxon>
        <taxon>Euteleostomi</taxon>
        <taxon>Amphibia</taxon>
        <taxon>Batrachia</taxon>
        <taxon>Caudata</taxon>
        <taxon>Salamandroidea</taxon>
        <taxon>Salamandridae</taxon>
        <taxon>Pleurodelinae</taxon>
        <taxon>Pleurodeles</taxon>
    </lineage>
</organism>
<sequence>MQPLRFLRGSAGVQQQVGPEIRPCRRLPTQRRCTTPHSGAALLRSIMRTRVHHYRPGASSSTPAKIGTPPQAPAPLHSSYNARGLEQPGVSCPGSPPSRQHSNLHGLGEALEPARQARARREPSGCASRSLH</sequence>
<gene>
    <name evidence="2" type="ORF">NDU88_010448</name>
</gene>
<dbReference type="AlphaFoldDB" id="A0AAV7QY24"/>
<evidence type="ECO:0000256" key="1">
    <source>
        <dbReference type="SAM" id="MobiDB-lite"/>
    </source>
</evidence>
<dbReference type="Proteomes" id="UP001066276">
    <property type="component" value="Chromosome 6"/>
</dbReference>
<proteinExistence type="predicted"/>
<evidence type="ECO:0000313" key="2">
    <source>
        <dbReference type="EMBL" id="KAJ1144146.1"/>
    </source>
</evidence>
<accession>A0AAV7QY24</accession>
<reference evidence="2" key="1">
    <citation type="journal article" date="2022" name="bioRxiv">
        <title>Sequencing and chromosome-scale assembly of the giantPleurodeles waltlgenome.</title>
        <authorList>
            <person name="Brown T."/>
            <person name="Elewa A."/>
            <person name="Iarovenko S."/>
            <person name="Subramanian E."/>
            <person name="Araus A.J."/>
            <person name="Petzold A."/>
            <person name="Susuki M."/>
            <person name="Suzuki K.-i.T."/>
            <person name="Hayashi T."/>
            <person name="Toyoda A."/>
            <person name="Oliveira C."/>
            <person name="Osipova E."/>
            <person name="Leigh N.D."/>
            <person name="Simon A."/>
            <person name="Yun M.H."/>
        </authorList>
    </citation>
    <scope>NUCLEOTIDE SEQUENCE</scope>
    <source>
        <strain evidence="2">20211129_DDA</strain>
        <tissue evidence="2">Liver</tissue>
    </source>
</reference>
<evidence type="ECO:0000313" key="3">
    <source>
        <dbReference type="Proteomes" id="UP001066276"/>
    </source>
</evidence>
<feature type="region of interest" description="Disordered" evidence="1">
    <location>
        <begin position="54"/>
        <end position="132"/>
    </location>
</feature>
<name>A0AAV7QY24_PLEWA</name>
<comment type="caution">
    <text evidence="2">The sequence shown here is derived from an EMBL/GenBank/DDBJ whole genome shotgun (WGS) entry which is preliminary data.</text>
</comment>
<protein>
    <submittedName>
        <fullName evidence="2">Uncharacterized protein</fullName>
    </submittedName>
</protein>